<protein>
    <recommendedName>
        <fullName evidence="2">Ribose-5-phosphate isomerase A</fullName>
        <ecNumber evidence="2">5.3.1.6</ecNumber>
    </recommendedName>
    <alternativeName>
        <fullName evidence="2">Phosphoriboisomerase A</fullName>
        <shortName evidence="2">PRI</shortName>
    </alternativeName>
</protein>
<feature type="active site" description="Proton acceptor" evidence="2">
    <location>
        <position position="109"/>
    </location>
</feature>
<organism evidence="3 4">
    <name type="scientific">Candidatus Dormiibacter inghamiae</name>
    <dbReference type="NCBI Taxonomy" id="3127013"/>
    <lineage>
        <taxon>Bacteria</taxon>
        <taxon>Bacillati</taxon>
        <taxon>Candidatus Dormiibacterota</taxon>
        <taxon>Candidatus Dormibacteria</taxon>
        <taxon>Candidatus Dormibacterales</taxon>
        <taxon>Candidatus Dormibacteraceae</taxon>
        <taxon>Candidatus Dormiibacter</taxon>
    </lineage>
</organism>
<dbReference type="RefSeq" id="WP_338182490.1">
    <property type="nucleotide sequence ID" value="NZ_JAEKNQ010000060.1"/>
</dbReference>
<dbReference type="PANTHER" id="PTHR43748">
    <property type="entry name" value="RIBOSE-5-PHOSPHATE ISOMERASE 3, CHLOROPLASTIC-RELATED"/>
    <property type="match status" value="1"/>
</dbReference>
<keyword evidence="1 2" id="KW-0413">Isomerase</keyword>
<evidence type="ECO:0000256" key="2">
    <source>
        <dbReference type="HAMAP-Rule" id="MF_00170"/>
    </source>
</evidence>
<dbReference type="NCBIfam" id="TIGR00021">
    <property type="entry name" value="rpiA"/>
    <property type="match status" value="1"/>
</dbReference>
<dbReference type="PANTHER" id="PTHR43748:SF3">
    <property type="entry name" value="RIBOSE-5-PHOSPHATE ISOMERASE 3, CHLOROPLASTIC-RELATED"/>
    <property type="match status" value="1"/>
</dbReference>
<comment type="pathway">
    <text evidence="2">Carbohydrate degradation; pentose phosphate pathway; D-ribose 5-phosphate from D-ribulose 5-phosphate (non-oxidative stage): step 1/1.</text>
</comment>
<feature type="binding site" evidence="2">
    <location>
        <begin position="100"/>
        <end position="103"/>
    </location>
    <ligand>
        <name>substrate</name>
    </ligand>
</feature>
<gene>
    <name evidence="2 3" type="primary">rpiA</name>
    <name evidence="3" type="ORF">JF888_15695</name>
</gene>
<dbReference type="EMBL" id="JAEKNQ010000060">
    <property type="protein sequence ID" value="MBJ7604598.1"/>
    <property type="molecule type" value="Genomic_DNA"/>
</dbReference>
<dbReference type="InterPro" id="IPR020672">
    <property type="entry name" value="Ribose5P_isomerase_typA_subgr"/>
</dbReference>
<dbReference type="SUPFAM" id="SSF75445">
    <property type="entry name" value="D-ribose-5-phosphate isomerase (RpiA), lid domain"/>
    <property type="match status" value="1"/>
</dbReference>
<dbReference type="Proteomes" id="UP000620075">
    <property type="component" value="Unassembled WGS sequence"/>
</dbReference>
<accession>A0A934KKR7</accession>
<dbReference type="GO" id="GO:0009052">
    <property type="term" value="P:pentose-phosphate shunt, non-oxidative branch"/>
    <property type="evidence" value="ECO:0007669"/>
    <property type="project" value="UniProtKB-UniRule"/>
</dbReference>
<dbReference type="NCBIfam" id="NF001924">
    <property type="entry name" value="PRK00702.1"/>
    <property type="match status" value="1"/>
</dbReference>
<sequence>MEAEPERWKRAAAERALALVGDGMLLGLGTGSTAHHFITGLRDLTARGFHLRGLATSLASAELAREAGVKMLPVEAPLSRSLDLAVDGADEIAPDLSLVKGRGGAMFREKLVALNTERFVVIADASKLVDRLGRGVVPVEVAPFLWPQTARRLEALGASWLLRGGTEQPYLTDNGNLILDLSFAGGLKQPEQTAALLKSVPGVIEHGLFCGLTQAAIVAGPGGLQILGSLA</sequence>
<dbReference type="CDD" id="cd01398">
    <property type="entry name" value="RPI_A"/>
    <property type="match status" value="1"/>
</dbReference>
<feature type="binding site" evidence="2">
    <location>
        <position position="127"/>
    </location>
    <ligand>
        <name>substrate</name>
    </ligand>
</feature>
<dbReference type="Gene3D" id="3.40.50.1360">
    <property type="match status" value="1"/>
</dbReference>
<proteinExistence type="inferred from homology"/>
<dbReference type="InterPro" id="IPR004788">
    <property type="entry name" value="Ribose5P_isomerase_type_A"/>
</dbReference>
<dbReference type="EC" id="5.3.1.6" evidence="2"/>
<comment type="similarity">
    <text evidence="2">Belongs to the ribose 5-phosphate isomerase family.</text>
</comment>
<evidence type="ECO:0000313" key="4">
    <source>
        <dbReference type="Proteomes" id="UP000620075"/>
    </source>
</evidence>
<comment type="subunit">
    <text evidence="2">Homodimer.</text>
</comment>
<dbReference type="InterPro" id="IPR050262">
    <property type="entry name" value="Ribose-5P_isomerase"/>
</dbReference>
<dbReference type="InterPro" id="IPR037171">
    <property type="entry name" value="NagB/RpiA_transferase-like"/>
</dbReference>
<feature type="binding site" evidence="2">
    <location>
        <begin position="87"/>
        <end position="90"/>
    </location>
    <ligand>
        <name>substrate</name>
    </ligand>
</feature>
<dbReference type="AlphaFoldDB" id="A0A934KKR7"/>
<dbReference type="Gene3D" id="3.30.70.260">
    <property type="match status" value="1"/>
</dbReference>
<reference evidence="3 4" key="1">
    <citation type="submission" date="2020-10" db="EMBL/GenBank/DDBJ databases">
        <title>Ca. Dormibacterota MAGs.</title>
        <authorList>
            <person name="Montgomery K."/>
        </authorList>
    </citation>
    <scope>NUCLEOTIDE SEQUENCE [LARGE SCALE GENOMIC DNA]</scope>
    <source>
        <strain evidence="3">SC8811_S16_3</strain>
    </source>
</reference>
<comment type="caution">
    <text evidence="3">The sequence shown here is derived from an EMBL/GenBank/DDBJ whole genome shotgun (WGS) entry which is preliminary data.</text>
</comment>
<comment type="catalytic activity">
    <reaction evidence="2">
        <text>aldehydo-D-ribose 5-phosphate = D-ribulose 5-phosphate</text>
        <dbReference type="Rhea" id="RHEA:14657"/>
        <dbReference type="ChEBI" id="CHEBI:58121"/>
        <dbReference type="ChEBI" id="CHEBI:58273"/>
        <dbReference type="EC" id="5.3.1.6"/>
    </reaction>
</comment>
<dbReference type="SUPFAM" id="SSF100950">
    <property type="entry name" value="NagB/RpiA/CoA transferase-like"/>
    <property type="match status" value="1"/>
</dbReference>
<comment type="function">
    <text evidence="2">Catalyzes the reversible conversion of ribose-5-phosphate to ribulose 5-phosphate.</text>
</comment>
<evidence type="ECO:0000256" key="1">
    <source>
        <dbReference type="ARBA" id="ARBA00023235"/>
    </source>
</evidence>
<feature type="binding site" evidence="2">
    <location>
        <begin position="30"/>
        <end position="33"/>
    </location>
    <ligand>
        <name>substrate</name>
    </ligand>
</feature>
<name>A0A934KKR7_9BACT</name>
<dbReference type="GO" id="GO:0004751">
    <property type="term" value="F:ribose-5-phosphate isomerase activity"/>
    <property type="evidence" value="ECO:0007669"/>
    <property type="project" value="UniProtKB-UniRule"/>
</dbReference>
<dbReference type="HAMAP" id="MF_00170">
    <property type="entry name" value="Rib_5P_isom_A"/>
    <property type="match status" value="1"/>
</dbReference>
<dbReference type="Pfam" id="PF06026">
    <property type="entry name" value="Rib_5-P_isom_A"/>
    <property type="match status" value="1"/>
</dbReference>
<evidence type="ECO:0000313" key="3">
    <source>
        <dbReference type="EMBL" id="MBJ7604598.1"/>
    </source>
</evidence>